<sequence length="108" mass="11507">MNRCYLVELKPSQRHQLPPDVLSLATCLRGEGGEWLLFRDNLVAYKVAKLTGGTVRCGQMLASAASPDPAPRKAARHGATPPKRTAGHHTLTLEGGIEVRLDAPVAAG</sequence>
<evidence type="ECO:0000313" key="3">
    <source>
        <dbReference type="Proteomes" id="UP000000379"/>
    </source>
</evidence>
<dbReference type="KEGG" id="tra:Trad_1351"/>
<gene>
    <name evidence="2" type="ordered locus">Trad_1351</name>
</gene>
<dbReference type="EMBL" id="CP002049">
    <property type="protein sequence ID" value="ADI14473.1"/>
    <property type="molecule type" value="Genomic_DNA"/>
</dbReference>
<keyword evidence="3" id="KW-1185">Reference proteome</keyword>
<feature type="region of interest" description="Disordered" evidence="1">
    <location>
        <begin position="63"/>
        <end position="93"/>
    </location>
</feature>
<dbReference type="AlphaFoldDB" id="D7CWW5"/>
<organism evidence="2 3">
    <name type="scientific">Truepera radiovictrix (strain DSM 17093 / CIP 108686 / LMG 22925 / RQ-24)</name>
    <dbReference type="NCBI Taxonomy" id="649638"/>
    <lineage>
        <taxon>Bacteria</taxon>
        <taxon>Thermotogati</taxon>
        <taxon>Deinococcota</taxon>
        <taxon>Deinococci</taxon>
        <taxon>Trueperales</taxon>
        <taxon>Trueperaceae</taxon>
        <taxon>Truepera</taxon>
    </lineage>
</organism>
<dbReference type="HOGENOM" id="CLU_2195783_0_0_0"/>
<accession>D7CWW5</accession>
<protein>
    <submittedName>
        <fullName evidence="2">Uncharacterized protein</fullName>
    </submittedName>
</protein>
<reference evidence="3" key="1">
    <citation type="submission" date="2010-05" db="EMBL/GenBank/DDBJ databases">
        <title>The complete genome of Truepera radiovictris DSM 17093.</title>
        <authorList>
            <consortium name="US DOE Joint Genome Institute (JGI-PGF)"/>
            <person name="Lucas S."/>
            <person name="Copeland A."/>
            <person name="Lapidus A."/>
            <person name="Glavina del Rio T."/>
            <person name="Dalin E."/>
            <person name="Tice H."/>
            <person name="Bruce D."/>
            <person name="Goodwin L."/>
            <person name="Pitluck S."/>
            <person name="Kyrpides N."/>
            <person name="Mavromatis K."/>
            <person name="Ovchinnikova G."/>
            <person name="Munk A.C."/>
            <person name="Detter J.C."/>
            <person name="Han C."/>
            <person name="Tapia R."/>
            <person name="Land M."/>
            <person name="Hauser L."/>
            <person name="Markowitz V."/>
            <person name="Cheng J.-F."/>
            <person name="Hugenholtz P."/>
            <person name="Woyke T."/>
            <person name="Wu D."/>
            <person name="Tindall B."/>
            <person name="Pomrenke H.G."/>
            <person name="Brambilla E."/>
            <person name="Klenk H.-P."/>
            <person name="Eisen J.A."/>
        </authorList>
    </citation>
    <scope>NUCLEOTIDE SEQUENCE [LARGE SCALE GENOMIC DNA]</scope>
    <source>
        <strain evidence="3">DSM 17093 / CIP 108686 / LMG 22925 / RQ-24</strain>
    </source>
</reference>
<evidence type="ECO:0000256" key="1">
    <source>
        <dbReference type="SAM" id="MobiDB-lite"/>
    </source>
</evidence>
<name>D7CWW5_TRURR</name>
<evidence type="ECO:0000313" key="2">
    <source>
        <dbReference type="EMBL" id="ADI14473.1"/>
    </source>
</evidence>
<dbReference type="RefSeq" id="WP_013177843.1">
    <property type="nucleotide sequence ID" value="NC_014221.1"/>
</dbReference>
<dbReference type="Proteomes" id="UP000000379">
    <property type="component" value="Chromosome"/>
</dbReference>
<reference evidence="2 3" key="2">
    <citation type="journal article" date="2011" name="Stand. Genomic Sci.">
        <title>Complete genome sequence of Truepera radiovictrix type strain (RQ-24).</title>
        <authorList>
            <person name="Ivanova N."/>
            <person name="Rohde C."/>
            <person name="Munk C."/>
            <person name="Nolan M."/>
            <person name="Lucas S."/>
            <person name="Del Rio T.G."/>
            <person name="Tice H."/>
            <person name="Deshpande S."/>
            <person name="Cheng J.F."/>
            <person name="Tapia R."/>
            <person name="Han C."/>
            <person name="Goodwin L."/>
            <person name="Pitluck S."/>
            <person name="Liolios K."/>
            <person name="Mavromatis K."/>
            <person name="Mikhailova N."/>
            <person name="Pati A."/>
            <person name="Chen A."/>
            <person name="Palaniappan K."/>
            <person name="Land M."/>
            <person name="Hauser L."/>
            <person name="Chang Y.J."/>
            <person name="Jeffries C.D."/>
            <person name="Brambilla E."/>
            <person name="Rohde M."/>
            <person name="Goker M."/>
            <person name="Tindall B.J."/>
            <person name="Woyke T."/>
            <person name="Bristow J."/>
            <person name="Eisen J.A."/>
            <person name="Markowitz V."/>
            <person name="Hugenholtz P."/>
            <person name="Kyrpides N.C."/>
            <person name="Klenk H.P."/>
            <person name="Lapidus A."/>
        </authorList>
    </citation>
    <scope>NUCLEOTIDE SEQUENCE [LARGE SCALE GENOMIC DNA]</scope>
    <source>
        <strain evidence="3">DSM 17093 / CIP 108686 / LMG 22925 / RQ-24</strain>
    </source>
</reference>
<proteinExistence type="predicted"/>